<name>A0A1G4AM75_9PEZI</name>
<dbReference type="OrthoDB" id="4843799at2759"/>
<evidence type="ECO:0000313" key="3">
    <source>
        <dbReference type="Proteomes" id="UP000176998"/>
    </source>
</evidence>
<evidence type="ECO:0000313" key="2">
    <source>
        <dbReference type="EMBL" id="OHE90274.1"/>
    </source>
</evidence>
<protein>
    <submittedName>
        <fullName evidence="2">Uncharacterized protein</fullName>
    </submittedName>
</protein>
<feature type="region of interest" description="Disordered" evidence="1">
    <location>
        <begin position="1"/>
        <end position="104"/>
    </location>
</feature>
<reference evidence="2 3" key="1">
    <citation type="submission" date="2016-09" db="EMBL/GenBank/DDBJ databases">
        <authorList>
            <person name="Capua I."/>
            <person name="De Benedictis P."/>
            <person name="Joannis T."/>
            <person name="Lombin L.H."/>
            <person name="Cattoli G."/>
        </authorList>
    </citation>
    <scope>NUCLEOTIDE SEQUENCE [LARGE SCALE GENOMIC DNA]</scope>
    <source>
        <strain evidence="2 3">IMI 309357</strain>
    </source>
</reference>
<accession>A0A1G4AM75</accession>
<proteinExistence type="predicted"/>
<dbReference type="EMBL" id="MJBS01000292">
    <property type="protein sequence ID" value="OHE90274.1"/>
    <property type="molecule type" value="Genomic_DNA"/>
</dbReference>
<dbReference type="RefSeq" id="XP_022467451.1">
    <property type="nucleotide sequence ID" value="XM_022626044.1"/>
</dbReference>
<sequence length="136" mass="14943">MYQQQSSGPPFRDPRLAQRRPLFYLSRPRGIQNGGNGGHGSHQQAAGGEVRTQRQPPTAAAVQGRDGRDGLHGGSIRSQLPQDSSITRPQENPQNTSPTQEQNLELVTYISENFGTLQQLLSDFTDRYVYSPGSGH</sequence>
<comment type="caution">
    <text evidence="2">The sequence shown here is derived from an EMBL/GenBank/DDBJ whole genome shotgun (WGS) entry which is preliminary data.</text>
</comment>
<dbReference type="AlphaFoldDB" id="A0A1G4AM75"/>
<feature type="compositionally biased region" description="Polar residues" evidence="1">
    <location>
        <begin position="76"/>
        <end position="104"/>
    </location>
</feature>
<organism evidence="2 3">
    <name type="scientific">Colletotrichum orchidophilum</name>
    <dbReference type="NCBI Taxonomy" id="1209926"/>
    <lineage>
        <taxon>Eukaryota</taxon>
        <taxon>Fungi</taxon>
        <taxon>Dikarya</taxon>
        <taxon>Ascomycota</taxon>
        <taxon>Pezizomycotina</taxon>
        <taxon>Sordariomycetes</taxon>
        <taxon>Hypocreomycetidae</taxon>
        <taxon>Glomerellales</taxon>
        <taxon>Glomerellaceae</taxon>
        <taxon>Colletotrichum</taxon>
    </lineage>
</organism>
<keyword evidence="3" id="KW-1185">Reference proteome</keyword>
<gene>
    <name evidence="2" type="ORF">CORC01_14433</name>
</gene>
<dbReference type="GeneID" id="34567554"/>
<evidence type="ECO:0000256" key="1">
    <source>
        <dbReference type="SAM" id="MobiDB-lite"/>
    </source>
</evidence>
<dbReference type="Proteomes" id="UP000176998">
    <property type="component" value="Unassembled WGS sequence"/>
</dbReference>